<accession>A0A127VGP2</accession>
<dbReference type="PATRIC" id="fig|188932.3.peg.3343"/>
<dbReference type="AlphaFoldDB" id="A0A127VGP2"/>
<sequence length="116" mass="13560">MKDHLGNSRLSFDIFNNAPREVQHDDYYPFGKTFNSWMFGQRNNYLYNGKELQREWGRYDYGARYIDIEVSSGGKILGGIETKVGSSRYVPMQRLKDIWLDVNTKGGYPIQVVRKP</sequence>
<gene>
    <name evidence="1" type="ORF">AY601_3208</name>
</gene>
<protein>
    <submittedName>
        <fullName evidence="1">RHS repeat-associated core domain protein</fullName>
    </submittedName>
</protein>
<keyword evidence="2" id="KW-1185">Reference proteome</keyword>
<evidence type="ECO:0000313" key="1">
    <source>
        <dbReference type="EMBL" id="AMQ00079.1"/>
    </source>
</evidence>
<dbReference type="KEGG" id="pcm:AY601_3208"/>
<name>A0A127VGP2_9SPHI</name>
<dbReference type="EMBL" id="CP014504">
    <property type="protein sequence ID" value="AMQ00079.1"/>
    <property type="molecule type" value="Genomic_DNA"/>
</dbReference>
<organism evidence="1 2">
    <name type="scientific">Pedobacter cryoconitis</name>
    <dbReference type="NCBI Taxonomy" id="188932"/>
    <lineage>
        <taxon>Bacteria</taxon>
        <taxon>Pseudomonadati</taxon>
        <taxon>Bacteroidota</taxon>
        <taxon>Sphingobacteriia</taxon>
        <taxon>Sphingobacteriales</taxon>
        <taxon>Sphingobacteriaceae</taxon>
        <taxon>Pedobacter</taxon>
    </lineage>
</organism>
<dbReference type="Proteomes" id="UP000071561">
    <property type="component" value="Chromosome"/>
</dbReference>
<dbReference type="Gene3D" id="2.180.10.10">
    <property type="entry name" value="RHS repeat-associated core"/>
    <property type="match status" value="1"/>
</dbReference>
<proteinExistence type="predicted"/>
<evidence type="ECO:0000313" key="2">
    <source>
        <dbReference type="Proteomes" id="UP000071561"/>
    </source>
</evidence>
<reference evidence="1 2" key="1">
    <citation type="submission" date="2016-03" db="EMBL/GenBank/DDBJ databases">
        <title>Complete genome sequence of Pedobacter cryoconitis PAMC 27485.</title>
        <authorList>
            <person name="Lee J."/>
            <person name="Kim O.-S."/>
        </authorList>
    </citation>
    <scope>NUCLEOTIDE SEQUENCE [LARGE SCALE GENOMIC DNA]</scope>
    <source>
        <strain evidence="1 2">PAMC 27485</strain>
    </source>
</reference>